<keyword evidence="3" id="KW-0804">Transcription</keyword>
<dbReference type="PANTHER" id="PTHR47506">
    <property type="entry name" value="TRANSCRIPTIONAL REGULATORY PROTEIN"/>
    <property type="match status" value="1"/>
</dbReference>
<dbReference type="OrthoDB" id="9787680at2"/>
<dbReference type="GO" id="GO:0003677">
    <property type="term" value="F:DNA binding"/>
    <property type="evidence" value="ECO:0007669"/>
    <property type="project" value="UniProtKB-UniRule"/>
</dbReference>
<evidence type="ECO:0000256" key="3">
    <source>
        <dbReference type="ARBA" id="ARBA00023163"/>
    </source>
</evidence>
<dbReference type="InterPro" id="IPR001647">
    <property type="entry name" value="HTH_TetR"/>
</dbReference>
<evidence type="ECO:0000313" key="7">
    <source>
        <dbReference type="Proteomes" id="UP000241764"/>
    </source>
</evidence>
<dbReference type="PRINTS" id="PR00455">
    <property type="entry name" value="HTHTETR"/>
</dbReference>
<protein>
    <submittedName>
        <fullName evidence="6">TetR family transcriptional regulator</fullName>
    </submittedName>
</protein>
<evidence type="ECO:0000256" key="2">
    <source>
        <dbReference type="ARBA" id="ARBA00023125"/>
    </source>
</evidence>
<dbReference type="SUPFAM" id="SSF46689">
    <property type="entry name" value="Homeodomain-like"/>
    <property type="match status" value="1"/>
</dbReference>
<dbReference type="RefSeq" id="WP_106663744.1">
    <property type="nucleotide sequence ID" value="NZ_PGGM01000003.1"/>
</dbReference>
<dbReference type="SUPFAM" id="SSF48498">
    <property type="entry name" value="Tetracyclin repressor-like, C-terminal domain"/>
    <property type="match status" value="1"/>
</dbReference>
<dbReference type="AlphaFoldDB" id="A0A2P7BFX5"/>
<feature type="domain" description="HTH tetR-type" evidence="5">
    <location>
        <begin position="4"/>
        <end position="64"/>
    </location>
</feature>
<name>A0A2P7BFX5_9HYPH</name>
<keyword evidence="7" id="KW-1185">Reference proteome</keyword>
<keyword evidence="1" id="KW-0805">Transcription regulation</keyword>
<dbReference type="EMBL" id="PGGM01000003">
    <property type="protein sequence ID" value="PSH65329.1"/>
    <property type="molecule type" value="Genomic_DNA"/>
</dbReference>
<dbReference type="Proteomes" id="UP000241764">
    <property type="component" value="Unassembled WGS sequence"/>
</dbReference>
<evidence type="ECO:0000256" key="1">
    <source>
        <dbReference type="ARBA" id="ARBA00023015"/>
    </source>
</evidence>
<dbReference type="InterPro" id="IPR009057">
    <property type="entry name" value="Homeodomain-like_sf"/>
</dbReference>
<sequence length="195" mass="21965">MRRSEIRDHLLDTALRLFNERGYHATGVDLIIAESGVAKTTLYRHFETKEELILAALERRDEEDRVALRVFVEPHASDPVERLLATFDFLEIDFNDRQYRGCIFLSAAGEHKDPANPVFRAAEMHKRLVLAYFEELAHAARFAEPKQIAGEINLLQEGAMAVAQITRNAEPARQAKRMASQLLATSARSPLAPAA</sequence>
<feature type="DNA-binding region" description="H-T-H motif" evidence="4">
    <location>
        <begin position="27"/>
        <end position="46"/>
    </location>
</feature>
<evidence type="ECO:0000313" key="6">
    <source>
        <dbReference type="EMBL" id="PSH65329.1"/>
    </source>
</evidence>
<dbReference type="Pfam" id="PF00440">
    <property type="entry name" value="TetR_N"/>
    <property type="match status" value="1"/>
</dbReference>
<dbReference type="PANTHER" id="PTHR47506:SF1">
    <property type="entry name" value="HTH-TYPE TRANSCRIPTIONAL REGULATOR YJDC"/>
    <property type="match status" value="1"/>
</dbReference>
<evidence type="ECO:0000256" key="4">
    <source>
        <dbReference type="PROSITE-ProRule" id="PRU00335"/>
    </source>
</evidence>
<reference evidence="7" key="1">
    <citation type="submission" date="2017-11" db="EMBL/GenBank/DDBJ databases">
        <authorList>
            <person name="Kuznetsova I."/>
            <person name="Sazanova A."/>
            <person name="Chirak E."/>
            <person name="Safronova V."/>
            <person name="Willems A."/>
        </authorList>
    </citation>
    <scope>NUCLEOTIDE SEQUENCE [LARGE SCALE GENOMIC DNA]</scope>
    <source>
        <strain evidence="7">CCBAU 03422</strain>
    </source>
</reference>
<accession>A0A2P7BFX5</accession>
<dbReference type="Gene3D" id="1.10.357.10">
    <property type="entry name" value="Tetracycline Repressor, domain 2"/>
    <property type="match status" value="1"/>
</dbReference>
<dbReference type="InterPro" id="IPR036271">
    <property type="entry name" value="Tet_transcr_reg_TetR-rel_C_sf"/>
</dbReference>
<dbReference type="PROSITE" id="PS50977">
    <property type="entry name" value="HTH_TETR_2"/>
    <property type="match status" value="1"/>
</dbReference>
<comment type="caution">
    <text evidence="6">The sequence shown here is derived from an EMBL/GenBank/DDBJ whole genome shotgun (WGS) entry which is preliminary data.</text>
</comment>
<keyword evidence="2 4" id="KW-0238">DNA-binding</keyword>
<evidence type="ECO:0000259" key="5">
    <source>
        <dbReference type="PROSITE" id="PS50977"/>
    </source>
</evidence>
<organism evidence="6 7">
    <name type="scientific">Phyllobacterium sophorae</name>
    <dbReference type="NCBI Taxonomy" id="1520277"/>
    <lineage>
        <taxon>Bacteria</taxon>
        <taxon>Pseudomonadati</taxon>
        <taxon>Pseudomonadota</taxon>
        <taxon>Alphaproteobacteria</taxon>
        <taxon>Hyphomicrobiales</taxon>
        <taxon>Phyllobacteriaceae</taxon>
        <taxon>Phyllobacterium</taxon>
    </lineage>
</organism>
<proteinExistence type="predicted"/>
<gene>
    <name evidence="6" type="ORF">CU103_10025</name>
</gene>